<dbReference type="InterPro" id="IPR005632">
    <property type="entry name" value="Chaperone_Skp"/>
</dbReference>
<evidence type="ECO:0000256" key="1">
    <source>
        <dbReference type="ARBA" id="ARBA00009091"/>
    </source>
</evidence>
<dbReference type="SMART" id="SM00935">
    <property type="entry name" value="OmpH"/>
    <property type="match status" value="1"/>
</dbReference>
<evidence type="ECO:0000256" key="3">
    <source>
        <dbReference type="SAM" id="Coils"/>
    </source>
</evidence>
<reference evidence="6" key="1">
    <citation type="journal article" date="2019" name="Int. J. Syst. Evol. Microbiol.">
        <title>The Global Catalogue of Microorganisms (GCM) 10K type strain sequencing project: providing services to taxonomists for standard genome sequencing and annotation.</title>
        <authorList>
            <consortium name="The Broad Institute Genomics Platform"/>
            <consortium name="The Broad Institute Genome Sequencing Center for Infectious Disease"/>
            <person name="Wu L."/>
            <person name="Ma J."/>
        </authorList>
    </citation>
    <scope>NUCLEOTIDE SEQUENCE [LARGE SCALE GENOMIC DNA]</scope>
    <source>
        <strain evidence="6">JCM 18326</strain>
    </source>
</reference>
<organism evidence="5 6">
    <name type="scientific">Algivirga pacifica</name>
    <dbReference type="NCBI Taxonomy" id="1162670"/>
    <lineage>
        <taxon>Bacteria</taxon>
        <taxon>Pseudomonadati</taxon>
        <taxon>Bacteroidota</taxon>
        <taxon>Cytophagia</taxon>
        <taxon>Cytophagales</taxon>
        <taxon>Flammeovirgaceae</taxon>
        <taxon>Algivirga</taxon>
    </lineage>
</organism>
<feature type="coiled-coil region" evidence="3">
    <location>
        <begin position="84"/>
        <end position="115"/>
    </location>
</feature>
<sequence>MKRFVVSLLLALGLGTSLSVAQTQKVAYANEQKIIQALPAFKTQQKILESYGKQFKTQLEQKGAAIQQIQQFVQTNQNITPEVYQQKVNEYQKLMQEYQELEFNAQQRVRKKEQELMKPLQKKLMDTIKEVAIANGYSVVISENAVIYKNETEDITQKVIDKITGSN</sequence>
<keyword evidence="6" id="KW-1185">Reference proteome</keyword>
<evidence type="ECO:0000313" key="6">
    <source>
        <dbReference type="Proteomes" id="UP001500298"/>
    </source>
</evidence>
<evidence type="ECO:0000256" key="4">
    <source>
        <dbReference type="SAM" id="SignalP"/>
    </source>
</evidence>
<dbReference type="EMBL" id="BAABJX010000003">
    <property type="protein sequence ID" value="GAA4820520.1"/>
    <property type="molecule type" value="Genomic_DNA"/>
</dbReference>
<dbReference type="Gene3D" id="3.30.910.20">
    <property type="entry name" value="Skp domain"/>
    <property type="match status" value="1"/>
</dbReference>
<dbReference type="SUPFAM" id="SSF111384">
    <property type="entry name" value="OmpH-like"/>
    <property type="match status" value="1"/>
</dbReference>
<dbReference type="PANTHER" id="PTHR35089">
    <property type="entry name" value="CHAPERONE PROTEIN SKP"/>
    <property type="match status" value="1"/>
</dbReference>
<dbReference type="Pfam" id="PF03938">
    <property type="entry name" value="OmpH"/>
    <property type="match status" value="1"/>
</dbReference>
<evidence type="ECO:0000313" key="5">
    <source>
        <dbReference type="EMBL" id="GAA4820520.1"/>
    </source>
</evidence>
<feature type="signal peptide" evidence="4">
    <location>
        <begin position="1"/>
        <end position="21"/>
    </location>
</feature>
<dbReference type="InterPro" id="IPR024930">
    <property type="entry name" value="Skp_dom_sf"/>
</dbReference>
<dbReference type="PANTHER" id="PTHR35089:SF1">
    <property type="entry name" value="CHAPERONE PROTEIN SKP"/>
    <property type="match status" value="1"/>
</dbReference>
<name>A0ABP9CY83_9BACT</name>
<dbReference type="Proteomes" id="UP001500298">
    <property type="component" value="Unassembled WGS sequence"/>
</dbReference>
<dbReference type="RefSeq" id="WP_345368459.1">
    <property type="nucleotide sequence ID" value="NZ_BAABJX010000003.1"/>
</dbReference>
<keyword evidence="2 4" id="KW-0732">Signal</keyword>
<feature type="chain" id="PRO_5046656128" evidence="4">
    <location>
        <begin position="22"/>
        <end position="167"/>
    </location>
</feature>
<gene>
    <name evidence="5" type="ORF">GCM10023331_01090</name>
</gene>
<keyword evidence="3" id="KW-0175">Coiled coil</keyword>
<accession>A0ABP9CY83</accession>
<comment type="caution">
    <text evidence="5">The sequence shown here is derived from an EMBL/GenBank/DDBJ whole genome shotgun (WGS) entry which is preliminary data.</text>
</comment>
<comment type="similarity">
    <text evidence="1">Belongs to the Skp family.</text>
</comment>
<evidence type="ECO:0000256" key="2">
    <source>
        <dbReference type="ARBA" id="ARBA00022729"/>
    </source>
</evidence>
<protein>
    <submittedName>
        <fullName evidence="5">OmpH family outer membrane protein</fullName>
    </submittedName>
</protein>
<proteinExistence type="inferred from homology"/>